<evidence type="ECO:0000313" key="3">
    <source>
        <dbReference type="Proteomes" id="UP000070138"/>
    </source>
</evidence>
<dbReference type="PANTHER" id="PTHR37299">
    <property type="entry name" value="TRANSCRIPTIONAL REGULATOR-RELATED"/>
    <property type="match status" value="1"/>
</dbReference>
<comment type="caution">
    <text evidence="2">The sequence shown here is derived from an EMBL/GenBank/DDBJ whole genome shotgun (WGS) entry which is preliminary data.</text>
</comment>
<dbReference type="InterPro" id="IPR011006">
    <property type="entry name" value="CheY-like_superfamily"/>
</dbReference>
<dbReference type="Gene3D" id="2.40.50.1020">
    <property type="entry name" value="LytTr DNA-binding domain"/>
    <property type="match status" value="1"/>
</dbReference>
<dbReference type="InterPro" id="IPR046947">
    <property type="entry name" value="LytR-like"/>
</dbReference>
<dbReference type="STRING" id="1548749.LS48_01150"/>
<accession>A0A137RLP5</accession>
<dbReference type="PROSITE" id="PS50930">
    <property type="entry name" value="HTH_LYTTR"/>
    <property type="match status" value="1"/>
</dbReference>
<reference evidence="2 3" key="2">
    <citation type="journal article" date="2016" name="Int. J. Syst. Evol. Microbiol.">
        <title>Vitellibacter aquimaris sp. nov., a marine bacterium isolated from seawater.</title>
        <authorList>
            <person name="Thevarajoo S."/>
            <person name="Selvaratnam C."/>
            <person name="Goh K.M."/>
            <person name="Hong K.W."/>
            <person name="Chan X.Y."/>
            <person name="Chan K.G."/>
            <person name="Chong C.S."/>
        </authorList>
    </citation>
    <scope>NUCLEOTIDE SEQUENCE [LARGE SCALE GENOMIC DNA]</scope>
    <source>
        <strain evidence="2 3">D-24</strain>
    </source>
</reference>
<proteinExistence type="predicted"/>
<reference evidence="3" key="1">
    <citation type="submission" date="2014-10" db="EMBL/GenBank/DDBJ databases">
        <title>Genome sequencing of Vitellibacter sp. D-24.</title>
        <authorList>
            <person name="Thevarajoo S."/>
            <person name="Selvaratnam C."/>
            <person name="Goh K.M."/>
            <person name="Chong C.S."/>
        </authorList>
    </citation>
    <scope>NUCLEOTIDE SEQUENCE [LARGE SCALE GENOMIC DNA]</scope>
    <source>
        <strain evidence="3">D-24</strain>
    </source>
</reference>
<dbReference type="InterPro" id="IPR007492">
    <property type="entry name" value="LytTR_DNA-bd_dom"/>
</dbReference>
<dbReference type="PANTHER" id="PTHR37299:SF1">
    <property type="entry name" value="STAGE 0 SPORULATION PROTEIN A HOMOLOG"/>
    <property type="match status" value="1"/>
</dbReference>
<dbReference type="AlphaFoldDB" id="A0A137RLP5"/>
<name>A0A137RLP5_9FLAO</name>
<dbReference type="SUPFAM" id="SSF52172">
    <property type="entry name" value="CheY-like"/>
    <property type="match status" value="1"/>
</dbReference>
<dbReference type="Pfam" id="PF04397">
    <property type="entry name" value="LytTR"/>
    <property type="match status" value="1"/>
</dbReference>
<dbReference type="EMBL" id="JRWG01000001">
    <property type="protein sequence ID" value="KXO01112.1"/>
    <property type="molecule type" value="Genomic_DNA"/>
</dbReference>
<dbReference type="Proteomes" id="UP000070138">
    <property type="component" value="Unassembled WGS sequence"/>
</dbReference>
<keyword evidence="3" id="KW-1185">Reference proteome</keyword>
<feature type="domain" description="HTH LytTR-type" evidence="1">
    <location>
        <begin position="134"/>
        <end position="239"/>
    </location>
</feature>
<evidence type="ECO:0000259" key="1">
    <source>
        <dbReference type="PROSITE" id="PS50930"/>
    </source>
</evidence>
<protein>
    <recommendedName>
        <fullName evidence="1">HTH LytTR-type domain-containing protein</fullName>
    </recommendedName>
</protein>
<evidence type="ECO:0000313" key="2">
    <source>
        <dbReference type="EMBL" id="KXO01112.1"/>
    </source>
</evidence>
<gene>
    <name evidence="2" type="ORF">LS48_01150</name>
</gene>
<dbReference type="GO" id="GO:0003677">
    <property type="term" value="F:DNA binding"/>
    <property type="evidence" value="ECO:0007669"/>
    <property type="project" value="InterPro"/>
</dbReference>
<sequence>MNWKITVLITIYSISNDSKLDGYMSEFCLNSPDYKMVGKSMDLHCSLASLMTYDPRIILLDLDILDIDFQEENILNSKFFKSACVVGLTSDYKKAFYALKKGFTDVRMKPYSREALFESLSICRNQIIKKDRILTISSPKEAYYLNVSDILYLKADNNNVDIHLKDGRILPVFNSLKHFENRLSAPFVRIQKSYIINASQIFRINHCKQFIMLKRRKERIPFSEKYLNNMEVLERLIGNRSF</sequence>
<dbReference type="GO" id="GO:0000156">
    <property type="term" value="F:phosphorelay response regulator activity"/>
    <property type="evidence" value="ECO:0007669"/>
    <property type="project" value="InterPro"/>
</dbReference>
<organism evidence="2 3">
    <name type="scientific">Aequorivita aquimaris</name>
    <dbReference type="NCBI Taxonomy" id="1548749"/>
    <lineage>
        <taxon>Bacteria</taxon>
        <taxon>Pseudomonadati</taxon>
        <taxon>Bacteroidota</taxon>
        <taxon>Flavobacteriia</taxon>
        <taxon>Flavobacteriales</taxon>
        <taxon>Flavobacteriaceae</taxon>
        <taxon>Aequorivita</taxon>
    </lineage>
</organism>
<dbReference type="SMART" id="SM00850">
    <property type="entry name" value="LytTR"/>
    <property type="match status" value="1"/>
</dbReference>